<feature type="coiled-coil region" evidence="1">
    <location>
        <begin position="4"/>
        <end position="31"/>
    </location>
</feature>
<dbReference type="InterPro" id="IPR036894">
    <property type="entry name" value="YbaB-like_sf"/>
</dbReference>
<feature type="compositionally biased region" description="Basic and acidic residues" evidence="2">
    <location>
        <begin position="196"/>
        <end position="205"/>
    </location>
</feature>
<dbReference type="RefSeq" id="WP_345364532.1">
    <property type="nucleotide sequence ID" value="NZ_BAABII010000012.1"/>
</dbReference>
<evidence type="ECO:0000256" key="1">
    <source>
        <dbReference type="SAM" id="Coils"/>
    </source>
</evidence>
<evidence type="ECO:0000256" key="2">
    <source>
        <dbReference type="SAM" id="MobiDB-lite"/>
    </source>
</evidence>
<keyword evidence="1" id="KW-0175">Coiled coil</keyword>
<dbReference type="EMBL" id="JBGEHV010000018">
    <property type="protein sequence ID" value="MEY8040170.1"/>
    <property type="molecule type" value="Genomic_DNA"/>
</dbReference>
<dbReference type="SUPFAM" id="SSF82607">
    <property type="entry name" value="YbaB-like"/>
    <property type="match status" value="1"/>
</dbReference>
<protein>
    <submittedName>
        <fullName evidence="3">YbaB/EbfC family nucleoid-associated protein</fullName>
    </submittedName>
</protein>
<evidence type="ECO:0000313" key="4">
    <source>
        <dbReference type="Proteomes" id="UP001564626"/>
    </source>
</evidence>
<accession>A0ABV4CGE3</accession>
<dbReference type="Gene3D" id="3.30.1310.10">
    <property type="entry name" value="Nucleoid-associated protein YbaB-like domain"/>
    <property type="match status" value="1"/>
</dbReference>
<feature type="region of interest" description="Disordered" evidence="2">
    <location>
        <begin position="104"/>
        <end position="205"/>
    </location>
</feature>
<keyword evidence="4" id="KW-1185">Reference proteome</keyword>
<name>A0ABV4CGE3_9PSEU</name>
<comment type="caution">
    <text evidence="3">The sequence shown here is derived from an EMBL/GenBank/DDBJ whole genome shotgun (WGS) entry which is preliminary data.</text>
</comment>
<dbReference type="InterPro" id="IPR004401">
    <property type="entry name" value="YbaB/EbfC"/>
</dbReference>
<reference evidence="3 4" key="1">
    <citation type="submission" date="2024-08" db="EMBL/GenBank/DDBJ databases">
        <title>Genome mining of Saccharopolyspora cebuensis PGLac3 from Nigerian medicinal plant.</title>
        <authorList>
            <person name="Ezeobiora C.E."/>
            <person name="Igbokwe N.H."/>
            <person name="Amin D.H."/>
            <person name="Mendie U.E."/>
        </authorList>
    </citation>
    <scope>NUCLEOTIDE SEQUENCE [LARGE SCALE GENOMIC DNA]</scope>
    <source>
        <strain evidence="3 4">PGLac3</strain>
    </source>
</reference>
<organism evidence="3 4">
    <name type="scientific">Saccharopolyspora cebuensis</name>
    <dbReference type="NCBI Taxonomy" id="418759"/>
    <lineage>
        <taxon>Bacteria</taxon>
        <taxon>Bacillati</taxon>
        <taxon>Actinomycetota</taxon>
        <taxon>Actinomycetes</taxon>
        <taxon>Pseudonocardiales</taxon>
        <taxon>Pseudonocardiaceae</taxon>
        <taxon>Saccharopolyspora</taxon>
    </lineage>
</organism>
<feature type="compositionally biased region" description="Pro residues" evidence="2">
    <location>
        <begin position="157"/>
        <end position="182"/>
    </location>
</feature>
<sequence length="205" mass="21826">MPEEDGAAARRAELQNRNAALRSQIDGMLSDLRQQTAEIGRKQAEAAQRTYEVTSEDGLVTVRVDATGTVQQIALSPKAFARSTPERLSQTITGVVREASGTAQRALQDELAPSGPLPELSDIVPGAPSFQDLLPSRGTLLTPPDPDAERAAQPRSPGRPAPPPEEPRPAAAPPPAAPPRAPARPAASDPDDDEPRDTFLLREDR</sequence>
<proteinExistence type="predicted"/>
<gene>
    <name evidence="3" type="ORF">AB8O55_12270</name>
</gene>
<evidence type="ECO:0000313" key="3">
    <source>
        <dbReference type="EMBL" id="MEY8040170.1"/>
    </source>
</evidence>
<dbReference type="Pfam" id="PF02575">
    <property type="entry name" value="YbaB_DNA_bd"/>
    <property type="match status" value="1"/>
</dbReference>
<dbReference type="Proteomes" id="UP001564626">
    <property type="component" value="Unassembled WGS sequence"/>
</dbReference>